<feature type="compositionally biased region" description="Acidic residues" evidence="1">
    <location>
        <begin position="409"/>
        <end position="421"/>
    </location>
</feature>
<dbReference type="Proteomes" id="UP000481861">
    <property type="component" value="Unassembled WGS sequence"/>
</dbReference>
<dbReference type="InterPro" id="IPR046538">
    <property type="entry name" value="DUF6603"/>
</dbReference>
<dbReference type="OrthoDB" id="5352492at2759"/>
<dbReference type="InterPro" id="IPR052159">
    <property type="entry name" value="Competence_DNA_uptake"/>
</dbReference>
<dbReference type="EMBL" id="JAADJZ010000035">
    <property type="protein sequence ID" value="KAF2865208.1"/>
    <property type="molecule type" value="Genomic_DNA"/>
</dbReference>
<reference evidence="3 4" key="1">
    <citation type="submission" date="2020-01" db="EMBL/GenBank/DDBJ databases">
        <authorList>
            <consortium name="DOE Joint Genome Institute"/>
            <person name="Haridas S."/>
            <person name="Albert R."/>
            <person name="Binder M."/>
            <person name="Bloem J."/>
            <person name="Labutti K."/>
            <person name="Salamov A."/>
            <person name="Andreopoulos B."/>
            <person name="Baker S.E."/>
            <person name="Barry K."/>
            <person name="Bills G."/>
            <person name="Bluhm B.H."/>
            <person name="Cannon C."/>
            <person name="Castanera R."/>
            <person name="Culley D.E."/>
            <person name="Daum C."/>
            <person name="Ezra D."/>
            <person name="Gonzalez J.B."/>
            <person name="Henrissat B."/>
            <person name="Kuo A."/>
            <person name="Liang C."/>
            <person name="Lipzen A."/>
            <person name="Lutzoni F."/>
            <person name="Magnuson J."/>
            <person name="Mondo S."/>
            <person name="Nolan M."/>
            <person name="Ohm R."/>
            <person name="Pangilinan J."/>
            <person name="Park H.-J.H."/>
            <person name="Ramirez L."/>
            <person name="Alfaro M."/>
            <person name="Sun H."/>
            <person name="Tritt A."/>
            <person name="Yoshinaga Y."/>
            <person name="Zwiers L.-H.L."/>
            <person name="Turgeon B.G."/>
            <person name="Goodwin S.B."/>
            <person name="Spatafora J.W."/>
            <person name="Crous P.W."/>
            <person name="Grigoriev I.V."/>
        </authorList>
    </citation>
    <scope>NUCLEOTIDE SEQUENCE [LARGE SCALE GENOMIC DNA]</scope>
    <source>
        <strain evidence="3 4">CBS 611.86</strain>
    </source>
</reference>
<dbReference type="PANTHER" id="PTHR30619:SF1">
    <property type="entry name" value="RECOMBINATION PROTEIN 2"/>
    <property type="match status" value="1"/>
</dbReference>
<dbReference type="PANTHER" id="PTHR30619">
    <property type="entry name" value="DNA INTERNALIZATION/COMPETENCE PROTEIN COMEC/REC2"/>
    <property type="match status" value="1"/>
</dbReference>
<feature type="region of interest" description="Disordered" evidence="1">
    <location>
        <begin position="402"/>
        <end position="425"/>
    </location>
</feature>
<evidence type="ECO:0000313" key="4">
    <source>
        <dbReference type="Proteomes" id="UP000481861"/>
    </source>
</evidence>
<dbReference type="InterPro" id="IPR036866">
    <property type="entry name" value="RibonucZ/Hydroxyglut_hydro"/>
</dbReference>
<feature type="domain" description="DUF6603" evidence="2">
    <location>
        <begin position="1332"/>
        <end position="1807"/>
    </location>
</feature>
<name>A0A7C8HYQ0_9PLEO</name>
<dbReference type="Pfam" id="PF20248">
    <property type="entry name" value="DUF6603"/>
    <property type="match status" value="1"/>
</dbReference>
<dbReference type="Gene3D" id="3.60.15.10">
    <property type="entry name" value="Ribonuclease Z/Hydroxyacylglutathione hydrolase-like"/>
    <property type="match status" value="1"/>
</dbReference>
<organism evidence="3 4">
    <name type="scientific">Massariosphaeria phaeospora</name>
    <dbReference type="NCBI Taxonomy" id="100035"/>
    <lineage>
        <taxon>Eukaryota</taxon>
        <taxon>Fungi</taxon>
        <taxon>Dikarya</taxon>
        <taxon>Ascomycota</taxon>
        <taxon>Pezizomycotina</taxon>
        <taxon>Dothideomycetes</taxon>
        <taxon>Pleosporomycetidae</taxon>
        <taxon>Pleosporales</taxon>
        <taxon>Pleosporales incertae sedis</taxon>
        <taxon>Massariosphaeria</taxon>
    </lineage>
</organism>
<sequence length="2089" mass="230051">MLAKETDGWFEEVKKRTVLQRKDKKGVVLNLAVVEEGTKILGTNFFTGQGLGKLNPNTIADVATLLDKNRPNGTNDHQKPGLYCIAVDQKVIGPYTDTHIDITSVIWKDDTTDTNKSSIACIIAWDDGRISHYFGGDLSWKLECLVVRWLNRNEDTPEGRILTFKASHHGSCSSTPPRLITAFRPVNIIVSAASKHNHPDWELVVVIDAWLDTLPDNMKPKNGPFLLTCFPYWLQPKKKLGSNMINFELFGGKSEKIAKERVEKINGVKKVMGEFKSTLYRDWCDYYTKVHSTKRPAAEELELLFKELRRFLKARDQKLFRDVTRLEKFTKGTNSLQWVCVSSVFDIRKDAKVSAKAFNLPDSWSFSEQYDLITNPGIFGDTLPLRKKLKYERRAVPYPLRHARRYPGPDDDPEDSDDSDDGIQPLSMAKSVRMSMLASSAPVEVATSPDFMFSFWGSIKSEESQMSTKGHRLDDNEPLDDFVCDLHSAAIRLAGTPNSAVTEITFDEKDSIAQWMGWALQDAEVRLKATDAEVSSLTVRIKRDNTLFIFDTAQAHDSLTPVDPPPETPGAPLGTLGLMSGFDNSVMIFGLSTESELPGVWTMKQICELFNGLGKNDGPLRLHPLALLLLGSEWILDTKALGAKRNALWFTPCLNYKTVIRLAFVPNPKAASGPLKELLGRFWPKTVTVQLKDVHLVTNSETYIASSNESGTGLISTMSVKIFATVIASINRKNSKGEDAGVVTLTLPVAVELTSEGNLTLTVQSNVVDNDFGEFTKALIASIVGESTWDLESALPEEFKNVKENIYFRRIYLTINEASSLLGAGIDLEIKMKMGKNTTLDPQIIAMRLGASYNSGSGGKGGSFALSGGLWFPFKEKESLPLYYFSDYEEYEELTPITKGAAKSLWLPGLVIGDKLPDLPDNVPQYVTRAEFFLNPKSLSLSGVVESCKPYAPYDGLPEFDFKEIDIDVVIDWSSGITASLDLQFRLALTGPPDVDPMKPTCTNELVGMFHYETGGQWDLKVCIQELKLGLLYEYFERDTQGLLYDILKEIDIRRMEISYEKSPPEDPENPCFKAMGDFLIAERVSIKLTYRRSKKDWTFSASVKDEKFDTQVKLIDIVRSVFGAESSVVEDLPDFLANAEILGPNSTKPSLSLVVKKNGSDGVQLLLSAGIGSIEATFIQFHSNDRAKNKSPAIRYFQLTCGLPNMPSDLPLLNDFKAPFDKLGFLWANQVLKEDALKTIQDIQKADKDTQGPASETAAPKKKLEMKAGFHFAILSEGVTVLDYPIGKTKEKTGELTEGIVEGGEIATIDPTKVKNVPSTPVDEQSPKAPLKKTQGSLTISDVQLHYKGNKLGVKMDAVFAMGPLMFALLGFELTLEFEGAVTLSNIKMENLHVGIEGLAASFKKPPLTIEGALVHMKDEKSDMYAGGITIGFVPWLFQAAGFYGKTQHPDKPNETFTSALVYAILRGPLITLEFATISGITGGFGYNVGINMPRVEDVYRFPFLAPSEDTDIVKTLDNLMKPAGPDSPRWFFPQDGAMWLAAGLTVTAFEMLDVTAVLVAQWSPQIQFHVLGLAVADIPNAKSPFKLAHVELGFKASIDMVGGLFSVEAQLSPNSYILDPNCHLSGGFALYYWFKTTESGREGDWVFTIGGYHSAYQVPLNYPRPPRLAISWSLGDALAIKGEAYFAITPKACMAGLHINAVLTLGPLRAWFDAYADFLINYAPFKFVAVGHVSVGVSYNMDIWFIHVHIGVEIGATLQISGPPIAGTVHVDFWVFGFDIAFGNSRDQDKKSYLALLEFYELALGASAPGLSPAGGTPKPHVYACFGGLVSPSANVVVKEDAPWDVRAGPFVFGINALFAIGTATVSGIPVSAAEVKESVYAKPMHVPNALTSDLNVVIKGPDDVPVNGWRSKSITKSVPRALWGQYDSNTDPTARSGGNNSISDLLAGDNACVRLMMGVEIQAPQPHFSEAEALLPFDVELAMVADAFPDTKVRPRPLVQHEQQNLTWTPAQPLPLPKESDTSDLGQWGAVRDAWSASDAQPTVDAWAKIMNWKKTLEPKKPRYLAAKVDELYLEAPHFALTAVTA</sequence>
<evidence type="ECO:0000313" key="3">
    <source>
        <dbReference type="EMBL" id="KAF2865208.1"/>
    </source>
</evidence>
<evidence type="ECO:0000256" key="1">
    <source>
        <dbReference type="SAM" id="MobiDB-lite"/>
    </source>
</evidence>
<accession>A0A7C8HYQ0</accession>
<gene>
    <name evidence="3" type="ORF">BDV95DRAFT_259411</name>
</gene>
<proteinExistence type="predicted"/>
<evidence type="ECO:0000259" key="2">
    <source>
        <dbReference type="Pfam" id="PF20248"/>
    </source>
</evidence>
<protein>
    <recommendedName>
        <fullName evidence="2">DUF6603 domain-containing protein</fullName>
    </recommendedName>
</protein>
<feature type="region of interest" description="Disordered" evidence="1">
    <location>
        <begin position="1313"/>
        <end position="1334"/>
    </location>
</feature>
<keyword evidence="4" id="KW-1185">Reference proteome</keyword>
<comment type="caution">
    <text evidence="3">The sequence shown here is derived from an EMBL/GenBank/DDBJ whole genome shotgun (WGS) entry which is preliminary data.</text>
</comment>